<dbReference type="GO" id="GO:0006390">
    <property type="term" value="P:mitochondrial transcription"/>
    <property type="evidence" value="ECO:0007669"/>
    <property type="project" value="TreeGrafter"/>
</dbReference>
<dbReference type="PANTHER" id="PTHR10102">
    <property type="entry name" value="DNA-DIRECTED RNA POLYMERASE, MITOCHONDRIAL"/>
    <property type="match status" value="1"/>
</dbReference>
<accession>A0A455REQ0</accession>
<name>A0A455REQ0_9EUKA</name>
<evidence type="ECO:0000256" key="5">
    <source>
        <dbReference type="ARBA" id="ARBA00022695"/>
    </source>
</evidence>
<dbReference type="PROSITE" id="PS00489">
    <property type="entry name" value="RNA_POL_PHAGE_2"/>
    <property type="match status" value="1"/>
</dbReference>
<dbReference type="GO" id="GO:0001018">
    <property type="term" value="F:mitochondrial promoter sequence-specific DNA binding"/>
    <property type="evidence" value="ECO:0007669"/>
    <property type="project" value="TreeGrafter"/>
</dbReference>
<keyword evidence="6" id="KW-0804">Transcription</keyword>
<sequence length="611" mass="69745">MPVKNGSKMPPLIADYFATVLRVLGECPADLTQYFKIEIVASAIVVEFFKVFIQVDGVEEVEVRRRIIKRVTRFGGFINLDSGREGVMQKEKVVSLLMSLVVGCGRWCCYRNGVGHNRNVSYLVPFPAVYAELAADVQFAGVDLPRLIKPVVNPENLVRNSYKNKGVSKVSNDVVQVAQKLGETELCVNCEVLDWFIDNKKLWVPELPGFEDLKGLSNGYCYKTLHSVATEIRTCNNILAVAALYRKVPKFYFPQFLDWRGRFYAIGEYIGYQSHKVGLSLLRFAKPKPLGVTGLTYLKLYGARLYGIGVSNEQRLEWVDKHHSLIMQMDTAFLKRAKEFPLFIGFCLEYRACMRCEEPTLFESTLPILMDCTCNGLQHLSCFILDSKLSTLVNLHKSQHIEDLYQHVANALNKKLKLEWKIKREMVKLIVMTVPYNASEYTASEYFIQKFVYNPQENMYSPPDNLDVKLDYKTLYHLGKKVYRCFYKDNPKLAGVVSYFKDMSNLMSSFNCGVEWITPSGLTVQQEYVSFDVVKTKGLWKTRDMSISVPSDKINKRKQRDGLMPNVVHSFDAANIVATAKVLHKKNIEFFTIHDCFAAHASEAEFLKTAV</sequence>
<evidence type="ECO:0000256" key="3">
    <source>
        <dbReference type="ARBA" id="ARBA00022478"/>
    </source>
</evidence>
<dbReference type="GO" id="GO:0003899">
    <property type="term" value="F:DNA-directed RNA polymerase activity"/>
    <property type="evidence" value="ECO:0007669"/>
    <property type="project" value="UniProtKB-EC"/>
</dbReference>
<evidence type="ECO:0000256" key="2">
    <source>
        <dbReference type="ARBA" id="ARBA00012418"/>
    </source>
</evidence>
<dbReference type="AlphaFoldDB" id="A0A455REQ0"/>
<geneLocation type="mitochondrion" evidence="9"/>
<dbReference type="InterPro" id="IPR002092">
    <property type="entry name" value="DNA-dir_Rpol_phage-type"/>
</dbReference>
<feature type="domain" description="DNA-directed RNA polymerase C-terminal" evidence="8">
    <location>
        <begin position="288"/>
        <end position="609"/>
    </location>
</feature>
<comment type="catalytic activity">
    <reaction evidence="7">
        <text>RNA(n) + a ribonucleoside 5'-triphosphate = RNA(n+1) + diphosphate</text>
        <dbReference type="Rhea" id="RHEA:21248"/>
        <dbReference type="Rhea" id="RHEA-COMP:14527"/>
        <dbReference type="Rhea" id="RHEA-COMP:17342"/>
        <dbReference type="ChEBI" id="CHEBI:33019"/>
        <dbReference type="ChEBI" id="CHEBI:61557"/>
        <dbReference type="ChEBI" id="CHEBI:140395"/>
        <dbReference type="EC" id="2.7.7.6"/>
    </reaction>
</comment>
<evidence type="ECO:0000256" key="7">
    <source>
        <dbReference type="ARBA" id="ARBA00048552"/>
    </source>
</evidence>
<dbReference type="Gene3D" id="1.10.287.280">
    <property type="match status" value="1"/>
</dbReference>
<keyword evidence="3" id="KW-0240">DNA-directed RNA polymerase</keyword>
<keyword evidence="4" id="KW-0808">Transferase</keyword>
<evidence type="ECO:0000256" key="4">
    <source>
        <dbReference type="ARBA" id="ARBA00022679"/>
    </source>
</evidence>
<dbReference type="EC" id="2.7.7.6" evidence="2"/>
<dbReference type="Gene3D" id="1.10.150.20">
    <property type="entry name" value="5' to 3' exonuclease, C-terminal subdomain"/>
    <property type="match status" value="1"/>
</dbReference>
<keyword evidence="5" id="KW-0548">Nucleotidyltransferase</keyword>
<gene>
    <name evidence="9" type="primary">rpo</name>
</gene>
<evidence type="ECO:0000313" key="9">
    <source>
        <dbReference type="EMBL" id="BBH42977.1"/>
    </source>
</evidence>
<evidence type="ECO:0000256" key="6">
    <source>
        <dbReference type="ARBA" id="ARBA00023163"/>
    </source>
</evidence>
<evidence type="ECO:0000256" key="1">
    <source>
        <dbReference type="ARBA" id="ARBA00009493"/>
    </source>
</evidence>
<comment type="similarity">
    <text evidence="1">Belongs to the phage and mitochondrial RNA polymerase family.</text>
</comment>
<dbReference type="GO" id="GO:0034245">
    <property type="term" value="C:mitochondrial DNA-directed RNA polymerase complex"/>
    <property type="evidence" value="ECO:0007669"/>
    <property type="project" value="TreeGrafter"/>
</dbReference>
<dbReference type="PANTHER" id="PTHR10102:SF0">
    <property type="entry name" value="DNA-DIRECTED RNA POLYMERASE, MITOCHONDRIAL"/>
    <property type="match status" value="1"/>
</dbReference>
<protein>
    <recommendedName>
        <fullName evidence="2">DNA-directed RNA polymerase</fullName>
        <ecNumber evidence="2">2.7.7.6</ecNumber>
    </recommendedName>
</protein>
<dbReference type="InterPro" id="IPR046950">
    <property type="entry name" value="DNA-dir_Rpol_C_phage-type"/>
</dbReference>
<dbReference type="EMBL" id="AP019310">
    <property type="protein sequence ID" value="BBH42977.1"/>
    <property type="molecule type" value="Genomic_DNA"/>
</dbReference>
<organism evidence="9">
    <name type="scientific">Marophrys sp. SRT127</name>
    <dbReference type="NCBI Taxonomy" id="2488311"/>
    <lineage>
        <taxon>Eukaryota</taxon>
        <taxon>Haptista</taxon>
        <taxon>Centroplasthelida</taxon>
        <taxon>Panacanthocystida</taxon>
        <taxon>Acanthocystida</taxon>
        <taxon>Marophrys</taxon>
    </lineage>
</organism>
<reference evidence="9" key="1">
    <citation type="journal article" date="2019" name="Sci. Rep.">
        <title>Horizontally-acquired genetic elements in the mitochondrial genome of a centrohelid Marophrys sp. SRT127.</title>
        <authorList>
            <person name="Nishimura Y."/>
            <person name="Shiratori T."/>
            <person name="Ishida K."/>
            <person name="Hashimoto T."/>
            <person name="Ohkuma M."/>
            <person name="Inagaki Y."/>
        </authorList>
    </citation>
    <scope>NUCLEOTIDE SEQUENCE</scope>
    <source>
        <strain evidence="9">SRT127</strain>
    </source>
</reference>
<keyword evidence="9" id="KW-0496">Mitochondrion</keyword>
<dbReference type="SUPFAM" id="SSF56672">
    <property type="entry name" value="DNA/RNA polymerases"/>
    <property type="match status" value="1"/>
</dbReference>
<proteinExistence type="inferred from homology"/>
<dbReference type="Pfam" id="PF00940">
    <property type="entry name" value="RNA_pol"/>
    <property type="match status" value="1"/>
</dbReference>
<dbReference type="InterPro" id="IPR043502">
    <property type="entry name" value="DNA/RNA_pol_sf"/>
</dbReference>
<evidence type="ECO:0000259" key="8">
    <source>
        <dbReference type="Pfam" id="PF00940"/>
    </source>
</evidence>